<name>A0A5N6YYK3_9EURO</name>
<feature type="compositionally biased region" description="Low complexity" evidence="1">
    <location>
        <begin position="9"/>
        <end position="18"/>
    </location>
</feature>
<dbReference type="EMBL" id="ML739279">
    <property type="protein sequence ID" value="KAE8349736.1"/>
    <property type="molecule type" value="Genomic_DNA"/>
</dbReference>
<protein>
    <submittedName>
        <fullName evidence="2">Uncharacterized protein</fullName>
    </submittedName>
</protein>
<gene>
    <name evidence="2" type="ORF">BDV28DRAFT_54962</name>
</gene>
<evidence type="ECO:0000313" key="3">
    <source>
        <dbReference type="Proteomes" id="UP000327118"/>
    </source>
</evidence>
<dbReference type="AlphaFoldDB" id="A0A5N6YYK3"/>
<proteinExistence type="predicted"/>
<dbReference type="Proteomes" id="UP000327118">
    <property type="component" value="Unassembled WGS sequence"/>
</dbReference>
<dbReference type="OrthoDB" id="5337545at2759"/>
<feature type="region of interest" description="Disordered" evidence="1">
    <location>
        <begin position="1"/>
        <end position="149"/>
    </location>
</feature>
<accession>A0A5N6YYK3</accession>
<keyword evidence="3" id="KW-1185">Reference proteome</keyword>
<feature type="compositionally biased region" description="Polar residues" evidence="1">
    <location>
        <begin position="103"/>
        <end position="117"/>
    </location>
</feature>
<evidence type="ECO:0000313" key="2">
    <source>
        <dbReference type="EMBL" id="KAE8349736.1"/>
    </source>
</evidence>
<sequence length="327" mass="34920">MEEKKRGTDNSNNHSNNNPSPPKPNNKDNINPPSLTSRIQHSASGLARHAFSAAGSSSDAAQFLANSGKASSSSAVAAAEHHNQVPGPAGSSSAGDQWHDTSNRNAGTFRSATTPQQGGFEIPQLTEEEFAHGGDPSGDAFRNPTINEGKGKETIFSTVSERSNDGEAVTSLLSDPTFDPTFPPAAHEPLDIIETELSVPQPLTPVEIQMLEAFRRRMTPSLHTSTSSSTHRLTSASLVPDIDSILGTVPASMDADAAVLRDAVLGNLPGSEDWVAVEERYHDEVWGYLKPTLQAAAKEMEERKGARTGEDGPAVQRLKMILRHMQA</sequence>
<feature type="compositionally biased region" description="Low complexity" evidence="1">
    <location>
        <begin position="50"/>
        <end position="78"/>
    </location>
</feature>
<organism evidence="2 3">
    <name type="scientific">Aspergillus coremiiformis</name>
    <dbReference type="NCBI Taxonomy" id="138285"/>
    <lineage>
        <taxon>Eukaryota</taxon>
        <taxon>Fungi</taxon>
        <taxon>Dikarya</taxon>
        <taxon>Ascomycota</taxon>
        <taxon>Pezizomycotina</taxon>
        <taxon>Eurotiomycetes</taxon>
        <taxon>Eurotiomycetidae</taxon>
        <taxon>Eurotiales</taxon>
        <taxon>Aspergillaceae</taxon>
        <taxon>Aspergillus</taxon>
        <taxon>Aspergillus subgen. Circumdati</taxon>
    </lineage>
</organism>
<evidence type="ECO:0000256" key="1">
    <source>
        <dbReference type="SAM" id="MobiDB-lite"/>
    </source>
</evidence>
<reference evidence="3" key="1">
    <citation type="submission" date="2019-04" db="EMBL/GenBank/DDBJ databases">
        <title>Friends and foes A comparative genomics studyof 23 Aspergillus species from section Flavi.</title>
        <authorList>
            <consortium name="DOE Joint Genome Institute"/>
            <person name="Kjaerbolling I."/>
            <person name="Vesth T."/>
            <person name="Frisvad J.C."/>
            <person name="Nybo J.L."/>
            <person name="Theobald S."/>
            <person name="Kildgaard S."/>
            <person name="Isbrandt T."/>
            <person name="Kuo A."/>
            <person name="Sato A."/>
            <person name="Lyhne E.K."/>
            <person name="Kogle M.E."/>
            <person name="Wiebenga A."/>
            <person name="Kun R.S."/>
            <person name="Lubbers R.J."/>
            <person name="Makela M.R."/>
            <person name="Barry K."/>
            <person name="Chovatia M."/>
            <person name="Clum A."/>
            <person name="Daum C."/>
            <person name="Haridas S."/>
            <person name="He G."/>
            <person name="LaButti K."/>
            <person name="Lipzen A."/>
            <person name="Mondo S."/>
            <person name="Riley R."/>
            <person name="Salamov A."/>
            <person name="Simmons B.A."/>
            <person name="Magnuson J.K."/>
            <person name="Henrissat B."/>
            <person name="Mortensen U.H."/>
            <person name="Larsen T.O."/>
            <person name="Devries R.P."/>
            <person name="Grigoriev I.V."/>
            <person name="Machida M."/>
            <person name="Baker S.E."/>
            <person name="Andersen M.R."/>
        </authorList>
    </citation>
    <scope>NUCLEOTIDE SEQUENCE [LARGE SCALE GENOMIC DNA]</scope>
    <source>
        <strain evidence="3">CBS 553.77</strain>
    </source>
</reference>